<organism evidence="1 2">
    <name type="scientific">Homarus americanus</name>
    <name type="common">American lobster</name>
    <dbReference type="NCBI Taxonomy" id="6706"/>
    <lineage>
        <taxon>Eukaryota</taxon>
        <taxon>Metazoa</taxon>
        <taxon>Ecdysozoa</taxon>
        <taxon>Arthropoda</taxon>
        <taxon>Crustacea</taxon>
        <taxon>Multicrustacea</taxon>
        <taxon>Malacostraca</taxon>
        <taxon>Eumalacostraca</taxon>
        <taxon>Eucarida</taxon>
        <taxon>Decapoda</taxon>
        <taxon>Pleocyemata</taxon>
        <taxon>Astacidea</taxon>
        <taxon>Nephropoidea</taxon>
        <taxon>Nephropidae</taxon>
        <taxon>Homarus</taxon>
    </lineage>
</organism>
<name>A0A8J5J7Q7_HOMAM</name>
<keyword evidence="2" id="KW-1185">Reference proteome</keyword>
<dbReference type="EMBL" id="JAHLQT010046319">
    <property type="protein sequence ID" value="KAG7153751.1"/>
    <property type="molecule type" value="Genomic_DNA"/>
</dbReference>
<accession>A0A8J5J7Q7</accession>
<evidence type="ECO:0000313" key="2">
    <source>
        <dbReference type="Proteomes" id="UP000747542"/>
    </source>
</evidence>
<proteinExistence type="predicted"/>
<dbReference type="Proteomes" id="UP000747542">
    <property type="component" value="Unassembled WGS sequence"/>
</dbReference>
<evidence type="ECO:0000313" key="1">
    <source>
        <dbReference type="EMBL" id="KAG7153751.1"/>
    </source>
</evidence>
<reference evidence="1" key="1">
    <citation type="journal article" date="2021" name="Sci. Adv.">
        <title>The American lobster genome reveals insights on longevity, neural, and immune adaptations.</title>
        <authorList>
            <person name="Polinski J.M."/>
            <person name="Zimin A.V."/>
            <person name="Clark K.F."/>
            <person name="Kohn A.B."/>
            <person name="Sadowski N."/>
            <person name="Timp W."/>
            <person name="Ptitsyn A."/>
            <person name="Khanna P."/>
            <person name="Romanova D.Y."/>
            <person name="Williams P."/>
            <person name="Greenwood S.J."/>
            <person name="Moroz L.L."/>
            <person name="Walt D.R."/>
            <person name="Bodnar A.G."/>
        </authorList>
    </citation>
    <scope>NUCLEOTIDE SEQUENCE</scope>
    <source>
        <strain evidence="1">GMGI-L3</strain>
    </source>
</reference>
<feature type="non-terminal residue" evidence="1">
    <location>
        <position position="61"/>
    </location>
</feature>
<comment type="caution">
    <text evidence="1">The sequence shown here is derived from an EMBL/GenBank/DDBJ whole genome shotgun (WGS) entry which is preliminary data.</text>
</comment>
<gene>
    <name evidence="1" type="ORF">Hamer_G009431</name>
</gene>
<protein>
    <submittedName>
        <fullName evidence="1">Uncharacterized protein</fullName>
    </submittedName>
</protein>
<sequence>EENTDTAVILVVNRSCQPLDVSINKSFKESCCKSDSIFLIIHVHEKGWMDEGGIQIWLKKV</sequence>
<dbReference type="AlphaFoldDB" id="A0A8J5J7Q7"/>